<dbReference type="AlphaFoldDB" id="A0A1X7AJR5"/>
<evidence type="ECO:0000256" key="1">
    <source>
        <dbReference type="SAM" id="SignalP"/>
    </source>
</evidence>
<sequence length="317" mass="35689">MNNSKKLDLLAAVFALLSISLTVNANEGVNLRQSTIHLTDRKITEQVVMDFTLDKPSTFTVTVSELGRGAGKDTNYFYLKPRKGMSKDRVKVHIDFPSQHRTPSGPYRVETFNTVQHGVSVHSTSHYNLCPNNDGKVCKPFSFIVIDEGAIPGIRYEAMLNMQVTNSSGHSFNEQVTVSYRNTLSSIGIYSPNDRFDLTARNQFTSENSFCVYSRGLPRLFDVRLEGQNSDNEFLLHGQNNETVAYKAQVHGNLSSYHAIDPLEWRFAGLSKWLSRNFESCGSYRNLWVKLQIPQSEVMATAAGRYTGTLTVRVRAR</sequence>
<keyword evidence="3" id="KW-1185">Reference proteome</keyword>
<keyword evidence="1" id="KW-0732">Signal</keyword>
<protein>
    <submittedName>
        <fullName evidence="2">Uncharacterized protein</fullName>
    </submittedName>
</protein>
<evidence type="ECO:0000313" key="2">
    <source>
        <dbReference type="EMBL" id="SMA45923.1"/>
    </source>
</evidence>
<reference evidence="2 3" key="1">
    <citation type="submission" date="2017-03" db="EMBL/GenBank/DDBJ databases">
        <authorList>
            <person name="Afonso C.L."/>
            <person name="Miller P.J."/>
            <person name="Scott M.A."/>
            <person name="Spackman E."/>
            <person name="Goraichik I."/>
            <person name="Dimitrov K.M."/>
            <person name="Suarez D.L."/>
            <person name="Swayne D.E."/>
        </authorList>
    </citation>
    <scope>NUCLEOTIDE SEQUENCE [LARGE SCALE GENOMIC DNA]</scope>
    <source>
        <strain evidence="2">SB41UT1</strain>
    </source>
</reference>
<organism evidence="2 3">
    <name type="scientific">Parendozoicomonas haliclonae</name>
    <dbReference type="NCBI Taxonomy" id="1960125"/>
    <lineage>
        <taxon>Bacteria</taxon>
        <taxon>Pseudomonadati</taxon>
        <taxon>Pseudomonadota</taxon>
        <taxon>Gammaproteobacteria</taxon>
        <taxon>Oceanospirillales</taxon>
        <taxon>Endozoicomonadaceae</taxon>
        <taxon>Parendozoicomonas</taxon>
    </lineage>
</organism>
<gene>
    <name evidence="2" type="ORF">EHSB41UT_02038</name>
</gene>
<proteinExistence type="predicted"/>
<dbReference type="EMBL" id="FWPT01000004">
    <property type="protein sequence ID" value="SMA45923.1"/>
    <property type="molecule type" value="Genomic_DNA"/>
</dbReference>
<feature type="signal peptide" evidence="1">
    <location>
        <begin position="1"/>
        <end position="25"/>
    </location>
</feature>
<accession>A0A1X7AJR5</accession>
<name>A0A1X7AJR5_9GAMM</name>
<evidence type="ECO:0000313" key="3">
    <source>
        <dbReference type="Proteomes" id="UP000196573"/>
    </source>
</evidence>
<feature type="chain" id="PRO_5012010403" evidence="1">
    <location>
        <begin position="26"/>
        <end position="317"/>
    </location>
</feature>
<dbReference type="Proteomes" id="UP000196573">
    <property type="component" value="Unassembled WGS sequence"/>
</dbReference>
<dbReference type="RefSeq" id="WP_165767216.1">
    <property type="nucleotide sequence ID" value="NZ_CBCSCN010000002.1"/>
</dbReference>